<evidence type="ECO:0000256" key="4">
    <source>
        <dbReference type="SAM" id="Coils"/>
    </source>
</evidence>
<dbReference type="Pfam" id="PF01200">
    <property type="entry name" value="Ribosomal_S28e"/>
    <property type="match status" value="1"/>
</dbReference>
<evidence type="ECO:0000256" key="3">
    <source>
        <dbReference type="ARBA" id="ARBA00023274"/>
    </source>
</evidence>
<comment type="similarity">
    <text evidence="1">Belongs to the eukaryotic ribosomal protein eS28 family.</text>
</comment>
<dbReference type="PANTHER" id="PTHR10769">
    <property type="entry name" value="40S RIBOSOMAL PROTEIN S28"/>
    <property type="match status" value="1"/>
</dbReference>
<sequence>MDQPVKLAKVNRVLGRTGNTGNVTQVRVEFIDDPSRSIVRNVKGPSQLSSISSRYDSLLLASSLAHETRLRSLEADREEEEARCVARAEREIAEAQERLGSPPAPAPDRCFVGDARAFKFSGKHAAGGAAGVDRIPDDSTLGPPPAHPAPADGGRAAELAHRALDSALDSTTDTGSTFPRAVDVPEPAFGAFGELDAEVARPTLTMDVRNMLDLGDEEEGTSYDTSS</sequence>
<name>A0ABQ6MB30_9STRA</name>
<dbReference type="EMBL" id="BRYB01001313">
    <property type="protein sequence ID" value="GMI22999.1"/>
    <property type="molecule type" value="Genomic_DNA"/>
</dbReference>
<evidence type="ECO:0000256" key="2">
    <source>
        <dbReference type="ARBA" id="ARBA00022980"/>
    </source>
</evidence>
<comment type="caution">
    <text evidence="6">The sequence shown here is derived from an EMBL/GenBank/DDBJ whole genome shotgun (WGS) entry which is preliminary data.</text>
</comment>
<gene>
    <name evidence="6" type="ORF">TeGR_g10081</name>
</gene>
<dbReference type="InterPro" id="IPR012340">
    <property type="entry name" value="NA-bd_OB-fold"/>
</dbReference>
<keyword evidence="4" id="KW-0175">Coiled coil</keyword>
<evidence type="ECO:0000256" key="1">
    <source>
        <dbReference type="ARBA" id="ARBA00005943"/>
    </source>
</evidence>
<dbReference type="Gene3D" id="2.40.50.140">
    <property type="entry name" value="Nucleic acid-binding proteins"/>
    <property type="match status" value="1"/>
</dbReference>
<feature type="coiled-coil region" evidence="4">
    <location>
        <begin position="63"/>
        <end position="98"/>
    </location>
</feature>
<evidence type="ECO:0000313" key="7">
    <source>
        <dbReference type="Proteomes" id="UP001165060"/>
    </source>
</evidence>
<proteinExistence type="inferred from homology"/>
<accession>A0ABQ6MB30</accession>
<feature type="region of interest" description="Disordered" evidence="5">
    <location>
        <begin position="127"/>
        <end position="155"/>
    </location>
</feature>
<dbReference type="Proteomes" id="UP001165060">
    <property type="component" value="Unassembled WGS sequence"/>
</dbReference>
<evidence type="ECO:0000313" key="6">
    <source>
        <dbReference type="EMBL" id="GMI22999.1"/>
    </source>
</evidence>
<keyword evidence="2" id="KW-0689">Ribosomal protein</keyword>
<keyword evidence="7" id="KW-1185">Reference proteome</keyword>
<dbReference type="SUPFAM" id="SSF50249">
    <property type="entry name" value="Nucleic acid-binding proteins"/>
    <property type="match status" value="1"/>
</dbReference>
<organism evidence="6 7">
    <name type="scientific">Tetraparma gracilis</name>
    <dbReference type="NCBI Taxonomy" id="2962635"/>
    <lineage>
        <taxon>Eukaryota</taxon>
        <taxon>Sar</taxon>
        <taxon>Stramenopiles</taxon>
        <taxon>Ochrophyta</taxon>
        <taxon>Bolidophyceae</taxon>
        <taxon>Parmales</taxon>
        <taxon>Triparmaceae</taxon>
        <taxon>Tetraparma</taxon>
    </lineage>
</organism>
<evidence type="ECO:0000256" key="5">
    <source>
        <dbReference type="SAM" id="MobiDB-lite"/>
    </source>
</evidence>
<protein>
    <submittedName>
        <fullName evidence="6">Uncharacterized protein</fullName>
    </submittedName>
</protein>
<dbReference type="PANTHER" id="PTHR10769:SF3">
    <property type="entry name" value="SMALL RIBOSOMAL SUBUNIT PROTEIN ES28"/>
    <property type="match status" value="1"/>
</dbReference>
<reference evidence="6 7" key="1">
    <citation type="journal article" date="2023" name="Commun. Biol.">
        <title>Genome analysis of Parmales, the sister group of diatoms, reveals the evolutionary specialization of diatoms from phago-mixotrophs to photoautotrophs.</title>
        <authorList>
            <person name="Ban H."/>
            <person name="Sato S."/>
            <person name="Yoshikawa S."/>
            <person name="Yamada K."/>
            <person name="Nakamura Y."/>
            <person name="Ichinomiya M."/>
            <person name="Sato N."/>
            <person name="Blanc-Mathieu R."/>
            <person name="Endo H."/>
            <person name="Kuwata A."/>
            <person name="Ogata H."/>
        </authorList>
    </citation>
    <scope>NUCLEOTIDE SEQUENCE [LARGE SCALE GENOMIC DNA]</scope>
</reference>
<dbReference type="InterPro" id="IPR000289">
    <property type="entry name" value="Ribosomal_eS28"/>
</dbReference>
<keyword evidence="3" id="KW-0687">Ribonucleoprotein</keyword>